<feature type="compositionally biased region" description="Polar residues" evidence="1">
    <location>
        <begin position="35"/>
        <end position="49"/>
    </location>
</feature>
<comment type="caution">
    <text evidence="2">The sequence shown here is derived from an EMBL/GenBank/DDBJ whole genome shotgun (WGS) entry which is preliminary data.</text>
</comment>
<dbReference type="AlphaFoldDB" id="A0A9P6AQ49"/>
<feature type="compositionally biased region" description="Basic and acidic residues" evidence="1">
    <location>
        <begin position="261"/>
        <end position="273"/>
    </location>
</feature>
<evidence type="ECO:0000313" key="3">
    <source>
        <dbReference type="Proteomes" id="UP000886523"/>
    </source>
</evidence>
<proteinExistence type="predicted"/>
<name>A0A9P6AQ49_9AGAM</name>
<evidence type="ECO:0000313" key="2">
    <source>
        <dbReference type="EMBL" id="KAF9509892.1"/>
    </source>
</evidence>
<keyword evidence="3" id="KW-1185">Reference proteome</keyword>
<organism evidence="2 3">
    <name type="scientific">Hydnum rufescens UP504</name>
    <dbReference type="NCBI Taxonomy" id="1448309"/>
    <lineage>
        <taxon>Eukaryota</taxon>
        <taxon>Fungi</taxon>
        <taxon>Dikarya</taxon>
        <taxon>Basidiomycota</taxon>
        <taxon>Agaricomycotina</taxon>
        <taxon>Agaricomycetes</taxon>
        <taxon>Cantharellales</taxon>
        <taxon>Hydnaceae</taxon>
        <taxon>Hydnum</taxon>
    </lineage>
</organism>
<dbReference type="EMBL" id="MU129026">
    <property type="protein sequence ID" value="KAF9509892.1"/>
    <property type="molecule type" value="Genomic_DNA"/>
</dbReference>
<reference evidence="2" key="1">
    <citation type="journal article" date="2020" name="Nat. Commun.">
        <title>Large-scale genome sequencing of mycorrhizal fungi provides insights into the early evolution of symbiotic traits.</title>
        <authorList>
            <person name="Miyauchi S."/>
            <person name="Kiss E."/>
            <person name="Kuo A."/>
            <person name="Drula E."/>
            <person name="Kohler A."/>
            <person name="Sanchez-Garcia M."/>
            <person name="Morin E."/>
            <person name="Andreopoulos B."/>
            <person name="Barry K.W."/>
            <person name="Bonito G."/>
            <person name="Buee M."/>
            <person name="Carver A."/>
            <person name="Chen C."/>
            <person name="Cichocki N."/>
            <person name="Clum A."/>
            <person name="Culley D."/>
            <person name="Crous P.W."/>
            <person name="Fauchery L."/>
            <person name="Girlanda M."/>
            <person name="Hayes R.D."/>
            <person name="Keri Z."/>
            <person name="LaButti K."/>
            <person name="Lipzen A."/>
            <person name="Lombard V."/>
            <person name="Magnuson J."/>
            <person name="Maillard F."/>
            <person name="Murat C."/>
            <person name="Nolan M."/>
            <person name="Ohm R.A."/>
            <person name="Pangilinan J."/>
            <person name="Pereira M.F."/>
            <person name="Perotto S."/>
            <person name="Peter M."/>
            <person name="Pfister S."/>
            <person name="Riley R."/>
            <person name="Sitrit Y."/>
            <person name="Stielow J.B."/>
            <person name="Szollosi G."/>
            <person name="Zifcakova L."/>
            <person name="Stursova M."/>
            <person name="Spatafora J.W."/>
            <person name="Tedersoo L."/>
            <person name="Vaario L.M."/>
            <person name="Yamada A."/>
            <person name="Yan M."/>
            <person name="Wang P."/>
            <person name="Xu J."/>
            <person name="Bruns T."/>
            <person name="Baldrian P."/>
            <person name="Vilgalys R."/>
            <person name="Dunand C."/>
            <person name="Henrissat B."/>
            <person name="Grigoriev I.V."/>
            <person name="Hibbett D."/>
            <person name="Nagy L.G."/>
            <person name="Martin F.M."/>
        </authorList>
    </citation>
    <scope>NUCLEOTIDE SEQUENCE</scope>
    <source>
        <strain evidence="2">UP504</strain>
    </source>
</reference>
<feature type="region of interest" description="Disordered" evidence="1">
    <location>
        <begin position="261"/>
        <end position="295"/>
    </location>
</feature>
<feature type="region of interest" description="Disordered" evidence="1">
    <location>
        <begin position="35"/>
        <end position="65"/>
    </location>
</feature>
<evidence type="ECO:0000256" key="1">
    <source>
        <dbReference type="SAM" id="MobiDB-lite"/>
    </source>
</evidence>
<dbReference type="Proteomes" id="UP000886523">
    <property type="component" value="Unassembled WGS sequence"/>
</dbReference>
<sequence>MSMGVPNPEPDPLQISNRVGIQNVTVQSGFNDSASVLSKDTRTPASKSTHGLGANHVSALGGKANPKGRRQGTLLWLNWSIRTRHTPYKYWGLWTLQNVTRLVVNLSSTQTMLGVSVSKHQDNETVDTGTPTTRRVGVTVVFRMGTLKSKLSELSGPSRITKPKQMKRSLRHGHSIATVNTAITRRNKHMSRNNPPNSSFVTNTEEEQNYGLLPRVTTVFPPSHRLWIPCHWDFQKGLKLTTTKSESCVRSTRKQVALHGKDSRCREDREHQGGEAASHMSALMTTETRPPYGNTRGPLNMFQIPERSKLPELPITDAILLLQAVFDSAEAMKGAAQVPE</sequence>
<protein>
    <submittedName>
        <fullName evidence="2">Uncharacterized protein</fullName>
    </submittedName>
</protein>
<accession>A0A9P6AQ49</accession>
<gene>
    <name evidence="2" type="ORF">BS47DRAFT_1396422</name>
</gene>